<sequence>MCLVQASLSERLFWDIDPSQLDEHRHRVYVIERVLEYGREEDARWLFRRYDRAAITEVVRESRRLSRKSPRMIRPTAWEEVKAFFLEGAKNIG</sequence>
<evidence type="ECO:0000313" key="2">
    <source>
        <dbReference type="EMBL" id="OHA07628.1"/>
    </source>
</evidence>
<accession>A0A1G2L7J7</accession>
<evidence type="ECO:0000313" key="3">
    <source>
        <dbReference type="Proteomes" id="UP000176510"/>
    </source>
</evidence>
<feature type="domain" description="DUF6922" evidence="1">
    <location>
        <begin position="8"/>
        <end position="59"/>
    </location>
</feature>
<dbReference type="EMBL" id="MHQR01000015">
    <property type="protein sequence ID" value="OHA07628.1"/>
    <property type="molecule type" value="Genomic_DNA"/>
</dbReference>
<evidence type="ECO:0000259" key="1">
    <source>
        <dbReference type="Pfam" id="PF21956"/>
    </source>
</evidence>
<proteinExistence type="predicted"/>
<protein>
    <recommendedName>
        <fullName evidence="1">DUF6922 domain-containing protein</fullName>
    </recommendedName>
</protein>
<dbReference type="AlphaFoldDB" id="A0A1G2L7J7"/>
<organism evidence="2 3">
    <name type="scientific">Candidatus Sungbacteria bacterium RIFCSPLOWO2_01_FULL_54_21</name>
    <dbReference type="NCBI Taxonomy" id="1802279"/>
    <lineage>
        <taxon>Bacteria</taxon>
        <taxon>Candidatus Sungiibacteriota</taxon>
    </lineage>
</organism>
<dbReference type="InterPro" id="IPR053830">
    <property type="entry name" value="DUF6922"/>
</dbReference>
<name>A0A1G2L7J7_9BACT</name>
<reference evidence="2 3" key="1">
    <citation type="journal article" date="2016" name="Nat. Commun.">
        <title>Thousands of microbial genomes shed light on interconnected biogeochemical processes in an aquifer system.</title>
        <authorList>
            <person name="Anantharaman K."/>
            <person name="Brown C.T."/>
            <person name="Hug L.A."/>
            <person name="Sharon I."/>
            <person name="Castelle C.J."/>
            <person name="Probst A.J."/>
            <person name="Thomas B.C."/>
            <person name="Singh A."/>
            <person name="Wilkins M.J."/>
            <person name="Karaoz U."/>
            <person name="Brodie E.L."/>
            <person name="Williams K.H."/>
            <person name="Hubbard S.S."/>
            <person name="Banfield J.F."/>
        </authorList>
    </citation>
    <scope>NUCLEOTIDE SEQUENCE [LARGE SCALE GENOMIC DNA]</scope>
</reference>
<dbReference type="Pfam" id="PF21956">
    <property type="entry name" value="DUF6922"/>
    <property type="match status" value="1"/>
</dbReference>
<comment type="caution">
    <text evidence="2">The sequence shown here is derived from an EMBL/GenBank/DDBJ whole genome shotgun (WGS) entry which is preliminary data.</text>
</comment>
<gene>
    <name evidence="2" type="ORF">A3B34_01610</name>
</gene>
<dbReference type="STRING" id="1802279.A3B34_01610"/>
<dbReference type="Proteomes" id="UP000176510">
    <property type="component" value="Unassembled WGS sequence"/>
</dbReference>